<gene>
    <name evidence="1" type="ORF">GGR95_002290</name>
</gene>
<protein>
    <submittedName>
        <fullName evidence="1">Uncharacterized protein</fullName>
    </submittedName>
</protein>
<evidence type="ECO:0000313" key="2">
    <source>
        <dbReference type="Proteomes" id="UP000530268"/>
    </source>
</evidence>
<organism evidence="1 2">
    <name type="scientific">Sulfitobacter undariae</name>
    <dbReference type="NCBI Taxonomy" id="1563671"/>
    <lineage>
        <taxon>Bacteria</taxon>
        <taxon>Pseudomonadati</taxon>
        <taxon>Pseudomonadota</taxon>
        <taxon>Alphaproteobacteria</taxon>
        <taxon>Rhodobacterales</taxon>
        <taxon>Roseobacteraceae</taxon>
        <taxon>Sulfitobacter</taxon>
    </lineage>
</organism>
<reference evidence="1 2" key="1">
    <citation type="submission" date="2020-08" db="EMBL/GenBank/DDBJ databases">
        <title>Genomic Encyclopedia of Type Strains, Phase IV (KMG-IV): sequencing the most valuable type-strain genomes for metagenomic binning, comparative biology and taxonomic classification.</title>
        <authorList>
            <person name="Goeker M."/>
        </authorList>
    </citation>
    <scope>NUCLEOTIDE SEQUENCE [LARGE SCALE GENOMIC DNA]</scope>
    <source>
        <strain evidence="1 2">DSM 102234</strain>
    </source>
</reference>
<name>A0A7W6E4M4_9RHOB</name>
<evidence type="ECO:0000313" key="1">
    <source>
        <dbReference type="EMBL" id="MBB3994642.1"/>
    </source>
</evidence>
<dbReference type="Proteomes" id="UP000530268">
    <property type="component" value="Unassembled WGS sequence"/>
</dbReference>
<sequence>MPLILTTFVSLVSLALIAVAHKAMTPQKRTVPVRKTK</sequence>
<accession>A0A7W6E4M4</accession>
<keyword evidence="2" id="KW-1185">Reference proteome</keyword>
<dbReference type="EMBL" id="JACIEI010000007">
    <property type="protein sequence ID" value="MBB3994642.1"/>
    <property type="molecule type" value="Genomic_DNA"/>
</dbReference>
<proteinExistence type="predicted"/>
<dbReference type="AlphaFoldDB" id="A0A7W6E4M4"/>
<comment type="caution">
    <text evidence="1">The sequence shown here is derived from an EMBL/GenBank/DDBJ whole genome shotgun (WGS) entry which is preliminary data.</text>
</comment>